<dbReference type="InterPro" id="IPR050447">
    <property type="entry name" value="Erg6_SMT_methyltransf"/>
</dbReference>
<dbReference type="EMBL" id="JARAWC010000039">
    <property type="protein sequence ID" value="MDX2965235.1"/>
    <property type="molecule type" value="Genomic_DNA"/>
</dbReference>
<dbReference type="SUPFAM" id="SSF53335">
    <property type="entry name" value="S-adenosyl-L-methionine-dependent methyltransferases"/>
    <property type="match status" value="1"/>
</dbReference>
<dbReference type="SMART" id="SM00828">
    <property type="entry name" value="PKS_MT"/>
    <property type="match status" value="1"/>
</dbReference>
<evidence type="ECO:0000313" key="8">
    <source>
        <dbReference type="Proteomes" id="UP001272987"/>
    </source>
</evidence>
<sequence>MTASGDVGTYYDLLTPLLQQLWGGNFHIGLWPESPPPPDTHTPTDTTADPTDPLASVVEAGDRLTDLLLRELDPHPGRNVLDIGCGIGHPALRLARTTGAQITGITISTSQVRIATDHAARAGLDHLARFQYADATALPFTDHAYNAAWAVESLLHIPDTHRALTEIHRVLAPGSPFVISDMILRAPDRAEHAHSSITPLPELLALLDTTGFRTTRIIDLDDHLSRSLHRLRTDLDRHRTHAGQQHDEAIDALTRILDKILPGIGTVFGYTVITAHTRRPTN</sequence>
<keyword evidence="2" id="KW-0808">Transferase</keyword>
<dbReference type="Pfam" id="PF08241">
    <property type="entry name" value="Methyltransf_11"/>
    <property type="match status" value="1"/>
</dbReference>
<dbReference type="AlphaFoldDB" id="A0AAP6BI85"/>
<dbReference type="Gene3D" id="3.40.50.150">
    <property type="entry name" value="Vaccinia Virus protein VP39"/>
    <property type="match status" value="1"/>
</dbReference>
<dbReference type="Proteomes" id="UP001272987">
    <property type="component" value="Unassembled WGS sequence"/>
</dbReference>
<evidence type="ECO:0000313" key="6">
    <source>
        <dbReference type="EMBL" id="MDX2965235.1"/>
    </source>
</evidence>
<evidence type="ECO:0000256" key="2">
    <source>
        <dbReference type="ARBA" id="ARBA00022679"/>
    </source>
</evidence>
<dbReference type="GeneID" id="69809341"/>
<accession>A0AAP6BI85</accession>
<dbReference type="GO" id="GO:0032259">
    <property type="term" value="P:methylation"/>
    <property type="evidence" value="ECO:0007669"/>
    <property type="project" value="UniProtKB-KW"/>
</dbReference>
<dbReference type="EMBL" id="JARAWP010000019">
    <property type="protein sequence ID" value="MDX3022149.1"/>
    <property type="molecule type" value="Genomic_DNA"/>
</dbReference>
<dbReference type="PANTHER" id="PTHR44068">
    <property type="entry name" value="ZGC:194242"/>
    <property type="match status" value="1"/>
</dbReference>
<feature type="compositionally biased region" description="Low complexity" evidence="4">
    <location>
        <begin position="41"/>
        <end position="52"/>
    </location>
</feature>
<keyword evidence="8" id="KW-1185">Reference proteome</keyword>
<evidence type="ECO:0000256" key="1">
    <source>
        <dbReference type="ARBA" id="ARBA00022603"/>
    </source>
</evidence>
<dbReference type="InterPro" id="IPR013216">
    <property type="entry name" value="Methyltransf_11"/>
</dbReference>
<evidence type="ECO:0000256" key="4">
    <source>
        <dbReference type="SAM" id="MobiDB-lite"/>
    </source>
</evidence>
<feature type="domain" description="Polyketide synthase-like methyltransferase" evidence="5">
    <location>
        <begin position="18"/>
        <end position="262"/>
    </location>
</feature>
<evidence type="ECO:0000313" key="7">
    <source>
        <dbReference type="EMBL" id="MDX3022149.1"/>
    </source>
</evidence>
<name>A0AAP6BI85_9ACTN</name>
<keyword evidence="3" id="KW-0949">S-adenosyl-L-methionine</keyword>
<comment type="caution">
    <text evidence="6">The sequence shown here is derived from an EMBL/GenBank/DDBJ whole genome shotgun (WGS) entry which is preliminary data.</text>
</comment>
<reference evidence="6 8" key="1">
    <citation type="journal article" date="2023" name="Microb. Genom.">
        <title>Mesoterricola silvestris gen. nov., sp. nov., Mesoterricola sediminis sp. nov., Geothrix oryzae sp. nov., Geothrix edaphica sp. nov., Geothrix rubra sp. nov., and Geothrix limicola sp. nov., six novel members of Acidobacteriota isolated from soils.</title>
        <authorList>
            <person name="Weisberg A.J."/>
            <person name="Pearce E."/>
            <person name="Kramer C.G."/>
            <person name="Chang J.H."/>
            <person name="Clarke C.R."/>
        </authorList>
    </citation>
    <scope>NUCLEOTIDE SEQUENCE</scope>
    <source>
        <strain evidence="7 8">NB05-1H</strain>
        <strain evidence="6">NRRL_B-16521</strain>
    </source>
</reference>
<evidence type="ECO:0000256" key="3">
    <source>
        <dbReference type="ARBA" id="ARBA00022691"/>
    </source>
</evidence>
<organism evidence="6 9">
    <name type="scientific">Streptomyces acidiscabies</name>
    <dbReference type="NCBI Taxonomy" id="42234"/>
    <lineage>
        <taxon>Bacteria</taxon>
        <taxon>Bacillati</taxon>
        <taxon>Actinomycetota</taxon>
        <taxon>Actinomycetes</taxon>
        <taxon>Kitasatosporales</taxon>
        <taxon>Streptomycetaceae</taxon>
        <taxon>Streptomyces</taxon>
    </lineage>
</organism>
<dbReference type="InterPro" id="IPR029063">
    <property type="entry name" value="SAM-dependent_MTases_sf"/>
</dbReference>
<dbReference type="RefSeq" id="WP_010360031.1">
    <property type="nucleotide sequence ID" value="NZ_BCMK01000008.1"/>
</dbReference>
<dbReference type="CDD" id="cd02440">
    <property type="entry name" value="AdoMet_MTases"/>
    <property type="match status" value="1"/>
</dbReference>
<dbReference type="GO" id="GO:0008757">
    <property type="term" value="F:S-adenosylmethionine-dependent methyltransferase activity"/>
    <property type="evidence" value="ECO:0007669"/>
    <property type="project" value="InterPro"/>
</dbReference>
<dbReference type="Proteomes" id="UP001282288">
    <property type="component" value="Unassembled WGS sequence"/>
</dbReference>
<feature type="region of interest" description="Disordered" evidence="4">
    <location>
        <begin position="29"/>
        <end position="52"/>
    </location>
</feature>
<proteinExistence type="predicted"/>
<keyword evidence="1 6" id="KW-0489">Methyltransferase</keyword>
<evidence type="ECO:0000259" key="5">
    <source>
        <dbReference type="SMART" id="SM00828"/>
    </source>
</evidence>
<gene>
    <name evidence="6" type="ORF">PV399_36765</name>
    <name evidence="7" type="ORF">PV666_30310</name>
</gene>
<evidence type="ECO:0000313" key="9">
    <source>
        <dbReference type="Proteomes" id="UP001282288"/>
    </source>
</evidence>
<dbReference type="PANTHER" id="PTHR44068:SF11">
    <property type="entry name" value="GERANYL DIPHOSPHATE 2-C-METHYLTRANSFERASE"/>
    <property type="match status" value="1"/>
</dbReference>
<protein>
    <submittedName>
        <fullName evidence="6">Methyltransferase domain-containing protein</fullName>
    </submittedName>
</protein>
<dbReference type="InterPro" id="IPR020803">
    <property type="entry name" value="MeTfrase_dom"/>
</dbReference>